<dbReference type="GO" id="GO:0016491">
    <property type="term" value="F:oxidoreductase activity"/>
    <property type="evidence" value="ECO:0007669"/>
    <property type="project" value="UniProtKB-KW"/>
</dbReference>
<gene>
    <name evidence="3" type="ORF">W908_02855</name>
</gene>
<reference evidence="3 4" key="1">
    <citation type="journal article" date="2015" name="Genome Announc.">
        <title>Genome Sequence of 'Candidatus Thioglobus singularis' Strain PS1, a Mixotroph from the SUP05 Clade of Marine Gammaproteobacteria.</title>
        <authorList>
            <person name="Marshall K.T."/>
            <person name="Morris R.M."/>
        </authorList>
    </citation>
    <scope>NUCLEOTIDE SEQUENCE [LARGE SCALE GENOMIC DNA]</scope>
    <source>
        <strain evidence="3 4">PS1</strain>
    </source>
</reference>
<dbReference type="EMBL" id="CP006911">
    <property type="protein sequence ID" value="ALE02635.1"/>
    <property type="molecule type" value="Genomic_DNA"/>
</dbReference>
<dbReference type="InterPro" id="IPR036188">
    <property type="entry name" value="FAD/NAD-bd_sf"/>
</dbReference>
<dbReference type="PANTHER" id="PTHR13847">
    <property type="entry name" value="SARCOSINE DEHYDROGENASE-RELATED"/>
    <property type="match status" value="1"/>
</dbReference>
<dbReference type="RefSeq" id="WP_053819845.1">
    <property type="nucleotide sequence ID" value="NZ_CP006911.1"/>
</dbReference>
<dbReference type="KEGG" id="tsn:W908_02855"/>
<dbReference type="PANTHER" id="PTHR13847:SF281">
    <property type="entry name" value="FAD DEPENDENT OXIDOREDUCTASE DOMAIN-CONTAINING PROTEIN"/>
    <property type="match status" value="1"/>
</dbReference>
<dbReference type="Gene3D" id="3.30.9.10">
    <property type="entry name" value="D-Amino Acid Oxidase, subunit A, domain 2"/>
    <property type="match status" value="1"/>
</dbReference>
<accession>A0A0M3T2F4</accession>
<keyword evidence="1" id="KW-0560">Oxidoreductase</keyword>
<evidence type="ECO:0000313" key="4">
    <source>
        <dbReference type="Proteomes" id="UP000068905"/>
    </source>
</evidence>
<evidence type="ECO:0000256" key="1">
    <source>
        <dbReference type="ARBA" id="ARBA00023002"/>
    </source>
</evidence>
<organism evidence="3 4">
    <name type="scientific">Candidatus Pseudothioglobus singularis PS1</name>
    <dbReference type="NCBI Taxonomy" id="1125411"/>
    <lineage>
        <taxon>Bacteria</taxon>
        <taxon>Pseudomonadati</taxon>
        <taxon>Pseudomonadota</taxon>
        <taxon>Gammaproteobacteria</taxon>
        <taxon>Candidatus Pseudothioglobaceae</taxon>
        <taxon>Candidatus Pseudothioglobus</taxon>
    </lineage>
</organism>
<evidence type="ECO:0000259" key="2">
    <source>
        <dbReference type="Pfam" id="PF01266"/>
    </source>
</evidence>
<dbReference type="STRING" id="1125411.W908_02855"/>
<dbReference type="OrthoDB" id="311718at2"/>
<evidence type="ECO:0000313" key="3">
    <source>
        <dbReference type="EMBL" id="ALE02635.1"/>
    </source>
</evidence>
<dbReference type="AlphaFoldDB" id="A0A0M3T2F4"/>
<dbReference type="Gene3D" id="3.50.50.60">
    <property type="entry name" value="FAD/NAD(P)-binding domain"/>
    <property type="match status" value="1"/>
</dbReference>
<dbReference type="Proteomes" id="UP000068905">
    <property type="component" value="Chromosome"/>
</dbReference>
<keyword evidence="4" id="KW-1185">Reference proteome</keyword>
<feature type="domain" description="FAD dependent oxidoreductase" evidence="2">
    <location>
        <begin position="26"/>
        <end position="382"/>
    </location>
</feature>
<protein>
    <recommendedName>
        <fullName evidence="2">FAD dependent oxidoreductase domain-containing protein</fullName>
    </recommendedName>
</protein>
<dbReference type="GO" id="GO:0005737">
    <property type="term" value="C:cytoplasm"/>
    <property type="evidence" value="ECO:0007669"/>
    <property type="project" value="TreeGrafter"/>
</dbReference>
<dbReference type="Pfam" id="PF01266">
    <property type="entry name" value="DAO"/>
    <property type="match status" value="1"/>
</dbReference>
<dbReference type="SUPFAM" id="SSF51905">
    <property type="entry name" value="FAD/NAD(P)-binding domain"/>
    <property type="match status" value="1"/>
</dbReference>
<name>A0A0M3T2F4_9GAMM</name>
<sequence>MTKFTPYWWEGQPRFENNTELPQSVDVVIVGAGYTGLSAALTLANNGKKVIVLDAEDIGFGASTRNGGMLGSGHKVSNDHAQQKYGSEVASNLHKEANASLAYTTNLIKENQIDCDLQICGRLRTSWLPQNQTDMSNNLNKLKDIEDFNSQMINLDLLKKSIKTDLYFGGQYYEDHGAVQPRKFHYGLLKLAINAGAMVYGSRPVTKIIKKSKSNELLFTVNTDDTSIECKDVLMATNGYTRSNLSKYLSRRVLPVPSFIITTVDIGEDRVKSLLPGGHCMVETRKRYCYYRATPCGKRIMLGTRAAMHAMSAEDALPTLKKMLSEIFPSLKDVDISHCWTGFTGFSFSQLPNLSSKNGIYSALGYCGNGVAMAPYLGHKAALKILNPDQRVSVFEQTPLETRPYYFGKPWFLPIASAYFRGFDLYDNFRRVKSIKKVNFD</sequence>
<dbReference type="InterPro" id="IPR006076">
    <property type="entry name" value="FAD-dep_OxRdtase"/>
</dbReference>
<proteinExistence type="predicted"/>